<keyword evidence="1" id="KW-0812">Transmembrane</keyword>
<gene>
    <name evidence="2" type="ORF">IEO21_10319</name>
</gene>
<keyword evidence="1" id="KW-0472">Membrane</keyword>
<reference evidence="2" key="2">
    <citation type="journal article" name="Front. Microbiol.">
        <title>Degradative Capacity of Two Strains of Rhodonia placenta: From Phenotype to Genotype.</title>
        <authorList>
            <person name="Kolle M."/>
            <person name="Horta M.A.C."/>
            <person name="Nowrousian M."/>
            <person name="Ohm R.A."/>
            <person name="Benz J.P."/>
            <person name="Pilgard A."/>
        </authorList>
    </citation>
    <scope>NUCLEOTIDE SEQUENCE</scope>
    <source>
        <strain evidence="2">FPRL280</strain>
    </source>
</reference>
<dbReference type="EMBL" id="JADOXO010000753">
    <property type="protein sequence ID" value="KAF9800638.1"/>
    <property type="molecule type" value="Genomic_DNA"/>
</dbReference>
<keyword evidence="1" id="KW-1133">Transmembrane helix</keyword>
<reference evidence="2" key="1">
    <citation type="submission" date="2020-11" db="EMBL/GenBank/DDBJ databases">
        <authorList>
            <person name="Koelle M."/>
            <person name="Horta M.A.C."/>
            <person name="Nowrousian M."/>
            <person name="Ohm R.A."/>
            <person name="Benz P."/>
            <person name="Pilgard A."/>
        </authorList>
    </citation>
    <scope>NUCLEOTIDE SEQUENCE</scope>
    <source>
        <strain evidence="2">FPRL280</strain>
    </source>
</reference>
<organism evidence="2 3">
    <name type="scientific">Rhodonia placenta</name>
    <dbReference type="NCBI Taxonomy" id="104341"/>
    <lineage>
        <taxon>Eukaryota</taxon>
        <taxon>Fungi</taxon>
        <taxon>Dikarya</taxon>
        <taxon>Basidiomycota</taxon>
        <taxon>Agaricomycotina</taxon>
        <taxon>Agaricomycetes</taxon>
        <taxon>Polyporales</taxon>
        <taxon>Adustoporiaceae</taxon>
        <taxon>Rhodonia</taxon>
    </lineage>
</organism>
<evidence type="ECO:0000313" key="3">
    <source>
        <dbReference type="Proteomes" id="UP000639403"/>
    </source>
</evidence>
<dbReference type="Proteomes" id="UP000639403">
    <property type="component" value="Unassembled WGS sequence"/>
</dbReference>
<dbReference type="AlphaFoldDB" id="A0A8H7NSR2"/>
<sequence>MTRFPGVVDLRVSIFIFILLARFILGSQDSGTLLKVIGMPQVTILTCHVRSLPCFHHPYSRKSEVLILCESQSCLVQLYQYLRHSLRRTGCHTQTIVLICRIVC</sequence>
<proteinExistence type="predicted"/>
<name>A0A8H7NSR2_9APHY</name>
<protein>
    <submittedName>
        <fullName evidence="2">Uncharacterized protein</fullName>
    </submittedName>
</protein>
<comment type="caution">
    <text evidence="2">The sequence shown here is derived from an EMBL/GenBank/DDBJ whole genome shotgun (WGS) entry which is preliminary data.</text>
</comment>
<feature type="transmembrane region" description="Helical" evidence="1">
    <location>
        <begin position="6"/>
        <end position="25"/>
    </location>
</feature>
<evidence type="ECO:0000313" key="2">
    <source>
        <dbReference type="EMBL" id="KAF9800638.1"/>
    </source>
</evidence>
<evidence type="ECO:0000256" key="1">
    <source>
        <dbReference type="SAM" id="Phobius"/>
    </source>
</evidence>
<accession>A0A8H7NSR2</accession>